<feature type="domain" description="GGDEF" evidence="3">
    <location>
        <begin position="376"/>
        <end position="513"/>
    </location>
</feature>
<sequence length="524" mass="58043">MDISTTTASPDRTRTFRRMSIYRFIALALLPTVLLLALVYWYIDSNLQEIKTAAESTNEVHLPGILKNQRTLINIESLRRYVETVYNASDIGVRRDALINALALATESVFEANSRFVEHAASARSLLHSLDAIKNRSDQARKDLARATDIFTRATARLGGVYAGEDDARKPETLLGYCAKVRSARGAVPRILAQCATLTESRESMEAARQRYEQADMEARELWKRFDDLLRQLSDLASSKEAEMTYEAMEHISLAAGRAHFVFYLSGALVLLILCVFILVLHRHVLFPLTLASRSLRRIRDGGSVEAPPPVRVRELQDMLNILPVLSKHVTDLSARSGLLEREKDRFRSLSLVDGLTGVGNRRHFDACLARSDRSRPLALLMLDVDMFKLYNDTYGHLAGDNALIAVARSMLAELHDSVDQVFRYGGEEFCALLPGASAATATAVAERLRKRIRGLRLRHESSSVAPFLTVSIGVALRGADDPTSAAELVEQADKALYQAKTSGRDRVCLYNGAEPPSSVPSAS</sequence>
<dbReference type="InterPro" id="IPR043128">
    <property type="entry name" value="Rev_trsase/Diguanyl_cyclase"/>
</dbReference>
<dbReference type="PANTHER" id="PTHR45138">
    <property type="entry name" value="REGULATORY COMPONENTS OF SENSORY TRANSDUCTION SYSTEM"/>
    <property type="match status" value="1"/>
</dbReference>
<keyword evidence="5" id="KW-1185">Reference proteome</keyword>
<dbReference type="PROSITE" id="PS50887">
    <property type="entry name" value="GGDEF"/>
    <property type="match status" value="1"/>
</dbReference>
<dbReference type="GO" id="GO:1902201">
    <property type="term" value="P:negative regulation of bacterial-type flagellum-dependent cell motility"/>
    <property type="evidence" value="ECO:0007669"/>
    <property type="project" value="TreeGrafter"/>
</dbReference>
<keyword evidence="2" id="KW-0472">Membrane</keyword>
<evidence type="ECO:0000313" key="4">
    <source>
        <dbReference type="EMBL" id="MSS28286.1"/>
    </source>
</evidence>
<dbReference type="SUPFAM" id="SSF55073">
    <property type="entry name" value="Nucleotide cyclase"/>
    <property type="match status" value="1"/>
</dbReference>
<comment type="caution">
    <text evidence="4">The sequence shown here is derived from an EMBL/GenBank/DDBJ whole genome shotgun (WGS) entry which is preliminary data.</text>
</comment>
<evidence type="ECO:0000256" key="1">
    <source>
        <dbReference type="ARBA" id="ARBA00012528"/>
    </source>
</evidence>
<proteinExistence type="predicted"/>
<feature type="transmembrane region" description="Helical" evidence="2">
    <location>
        <begin position="261"/>
        <end position="281"/>
    </location>
</feature>
<dbReference type="GO" id="GO:0005886">
    <property type="term" value="C:plasma membrane"/>
    <property type="evidence" value="ECO:0007669"/>
    <property type="project" value="TreeGrafter"/>
</dbReference>
<reference evidence="4 5" key="1">
    <citation type="submission" date="2019-09" db="EMBL/GenBank/DDBJ databases">
        <title>In-depth cultivation of the pig gut microbiome towards novel bacterial diversity and tailored functional studies.</title>
        <authorList>
            <person name="Wylensek D."/>
            <person name="Hitch T.C.A."/>
            <person name="Clavel T."/>
        </authorList>
    </citation>
    <scope>NUCLEOTIDE SEQUENCE [LARGE SCALE GENOMIC DNA]</scope>
    <source>
        <strain evidence="4 5">PG-178-WT-4</strain>
    </source>
</reference>
<dbReference type="FunFam" id="3.30.70.270:FF:000001">
    <property type="entry name" value="Diguanylate cyclase domain protein"/>
    <property type="match status" value="1"/>
</dbReference>
<name>A0A6L5XMB5_9BACT</name>
<dbReference type="EMBL" id="VUMH01000009">
    <property type="protein sequence ID" value="MSS28286.1"/>
    <property type="molecule type" value="Genomic_DNA"/>
</dbReference>
<dbReference type="NCBIfam" id="TIGR00254">
    <property type="entry name" value="GGDEF"/>
    <property type="match status" value="1"/>
</dbReference>
<protein>
    <recommendedName>
        <fullName evidence="1">diguanylate cyclase</fullName>
        <ecNumber evidence="1">2.7.7.65</ecNumber>
    </recommendedName>
</protein>
<keyword evidence="2" id="KW-1133">Transmembrane helix</keyword>
<dbReference type="Pfam" id="PF00990">
    <property type="entry name" value="GGDEF"/>
    <property type="match status" value="1"/>
</dbReference>
<dbReference type="GO" id="GO:0043709">
    <property type="term" value="P:cell adhesion involved in single-species biofilm formation"/>
    <property type="evidence" value="ECO:0007669"/>
    <property type="project" value="TreeGrafter"/>
</dbReference>
<keyword evidence="2" id="KW-0812">Transmembrane</keyword>
<evidence type="ECO:0000259" key="3">
    <source>
        <dbReference type="PROSITE" id="PS50887"/>
    </source>
</evidence>
<dbReference type="CDD" id="cd01949">
    <property type="entry name" value="GGDEF"/>
    <property type="match status" value="1"/>
</dbReference>
<dbReference type="GO" id="GO:0052621">
    <property type="term" value="F:diguanylate cyclase activity"/>
    <property type="evidence" value="ECO:0007669"/>
    <property type="project" value="UniProtKB-EC"/>
</dbReference>
<dbReference type="PANTHER" id="PTHR45138:SF24">
    <property type="entry name" value="DIGUANYLATE CYCLASE DGCC-RELATED"/>
    <property type="match status" value="1"/>
</dbReference>
<dbReference type="InterPro" id="IPR050469">
    <property type="entry name" value="Diguanylate_Cyclase"/>
</dbReference>
<organism evidence="4 5">
    <name type="scientific">Desulfovibrio porci</name>
    <dbReference type="NCBI Taxonomy" id="2605782"/>
    <lineage>
        <taxon>Bacteria</taxon>
        <taxon>Pseudomonadati</taxon>
        <taxon>Thermodesulfobacteriota</taxon>
        <taxon>Desulfovibrionia</taxon>
        <taxon>Desulfovibrionales</taxon>
        <taxon>Desulfovibrionaceae</taxon>
        <taxon>Desulfovibrio</taxon>
    </lineage>
</organism>
<dbReference type="Gene3D" id="3.30.70.270">
    <property type="match status" value="1"/>
</dbReference>
<dbReference type="AlphaFoldDB" id="A0A6L5XMB5"/>
<evidence type="ECO:0000256" key="2">
    <source>
        <dbReference type="SAM" id="Phobius"/>
    </source>
</evidence>
<dbReference type="SMART" id="SM00267">
    <property type="entry name" value="GGDEF"/>
    <property type="match status" value="1"/>
</dbReference>
<feature type="transmembrane region" description="Helical" evidence="2">
    <location>
        <begin position="21"/>
        <end position="43"/>
    </location>
</feature>
<dbReference type="InterPro" id="IPR029787">
    <property type="entry name" value="Nucleotide_cyclase"/>
</dbReference>
<dbReference type="Proteomes" id="UP000477488">
    <property type="component" value="Unassembled WGS sequence"/>
</dbReference>
<dbReference type="EC" id="2.7.7.65" evidence="1"/>
<evidence type="ECO:0000313" key="5">
    <source>
        <dbReference type="Proteomes" id="UP000477488"/>
    </source>
</evidence>
<accession>A0A6L5XMB5</accession>
<dbReference type="RefSeq" id="WP_154511538.1">
    <property type="nucleotide sequence ID" value="NZ_VUMH01000009.1"/>
</dbReference>
<gene>
    <name evidence="4" type="ORF">FYJ44_09620</name>
</gene>
<dbReference type="InterPro" id="IPR000160">
    <property type="entry name" value="GGDEF_dom"/>
</dbReference>